<organism evidence="2 3">
    <name type="scientific">Marinitenerispora sediminis</name>
    <dbReference type="NCBI Taxonomy" id="1931232"/>
    <lineage>
        <taxon>Bacteria</taxon>
        <taxon>Bacillati</taxon>
        <taxon>Actinomycetota</taxon>
        <taxon>Actinomycetes</taxon>
        <taxon>Streptosporangiales</taxon>
        <taxon>Nocardiopsidaceae</taxon>
        <taxon>Marinitenerispora</taxon>
    </lineage>
</organism>
<feature type="compositionally biased region" description="Basic residues" evidence="1">
    <location>
        <begin position="269"/>
        <end position="279"/>
    </location>
</feature>
<feature type="compositionally biased region" description="Pro residues" evidence="1">
    <location>
        <begin position="254"/>
        <end position="264"/>
    </location>
</feature>
<dbReference type="OrthoDB" id="9996584at2"/>
<protein>
    <submittedName>
        <fullName evidence="2">Uncharacterized protein</fullName>
    </submittedName>
</protein>
<dbReference type="RefSeq" id="WP_114397052.1">
    <property type="nucleotide sequence ID" value="NZ_QEIM01000025.1"/>
</dbReference>
<comment type="caution">
    <text evidence="2">The sequence shown here is derived from an EMBL/GenBank/DDBJ whole genome shotgun (WGS) entry which is preliminary data.</text>
</comment>
<evidence type="ECO:0000313" key="3">
    <source>
        <dbReference type="Proteomes" id="UP000253318"/>
    </source>
</evidence>
<evidence type="ECO:0000256" key="1">
    <source>
        <dbReference type="SAM" id="MobiDB-lite"/>
    </source>
</evidence>
<name>A0A368TAH0_9ACTN</name>
<reference evidence="2 3" key="1">
    <citation type="submission" date="2018-04" db="EMBL/GenBank/DDBJ databases">
        <title>Novel actinobacteria from marine sediment.</title>
        <authorList>
            <person name="Ng Z.Y."/>
            <person name="Tan G.Y.A."/>
        </authorList>
    </citation>
    <scope>NUCLEOTIDE SEQUENCE [LARGE SCALE GENOMIC DNA]</scope>
    <source>
        <strain evidence="2 3">TPS81</strain>
    </source>
</reference>
<dbReference type="AlphaFoldDB" id="A0A368TAH0"/>
<dbReference type="Proteomes" id="UP000253318">
    <property type="component" value="Unassembled WGS sequence"/>
</dbReference>
<feature type="region of interest" description="Disordered" evidence="1">
    <location>
        <begin position="229"/>
        <end position="279"/>
    </location>
</feature>
<accession>A0A368TAH0</accession>
<gene>
    <name evidence="2" type="ORF">DEF24_03055</name>
</gene>
<evidence type="ECO:0000313" key="2">
    <source>
        <dbReference type="EMBL" id="RCV61946.1"/>
    </source>
</evidence>
<keyword evidence="3" id="KW-1185">Reference proteome</keyword>
<dbReference type="EMBL" id="QEIN01000013">
    <property type="protein sequence ID" value="RCV61946.1"/>
    <property type="molecule type" value="Genomic_DNA"/>
</dbReference>
<sequence length="279" mass="30761">MSELRNNQRAEHEVSHMSTALCFGAVPDRLWLSLDGSTRQDPATGFHLVGGAGFTLEAELQVYAISAMAGHVGEIDLLARHGVSERSHPRRVSLVREVHPRHDHAALDAFQRRFPEDVIDRGRAAADAARMLGTERLRAANRALRRQLLRHGELDPDQIQRVAAPFELHTFLADEGIRVWLPPSAEEARSAEADFFAKVESIRADFDGPARTAAPPDFFDQIERLRGDFGLTAPGRGAGALDTPRGLSRTPSRGPLPPRRPPASDPSRHRTRRRSGPGL</sequence>
<proteinExistence type="predicted"/>